<organism evidence="2">
    <name type="scientific">Clostridium tertium</name>
    <dbReference type="NCBI Taxonomy" id="1559"/>
    <lineage>
        <taxon>Bacteria</taxon>
        <taxon>Bacillati</taxon>
        <taxon>Bacillota</taxon>
        <taxon>Clostridia</taxon>
        <taxon>Eubacteriales</taxon>
        <taxon>Clostridiaceae</taxon>
        <taxon>Clostridium</taxon>
    </lineage>
</organism>
<feature type="transmembrane region" description="Helical" evidence="1">
    <location>
        <begin position="114"/>
        <end position="131"/>
    </location>
</feature>
<sequence>MVLKDDYGKNMILLDEENLIYKGTFRKKIIKREEIRSAFYDEVLLGILTYSGRIYSLNIAKLLFSEREKLENLRLELNKENILFDYMNYRSSIASLPFIIFFMPMIIGFGNRDIVISFILLILFIFYAMILKKIVPNNVYNIDRDEVEILRGKHTFKYKKTEIDKIKLRRSTDLNTIEFNKNGNKYVMYFKESPYLMKIYNLSLGKLFN</sequence>
<evidence type="ECO:0000313" key="2">
    <source>
        <dbReference type="EMBL" id="VYU36311.1"/>
    </source>
</evidence>
<evidence type="ECO:0000256" key="1">
    <source>
        <dbReference type="SAM" id="Phobius"/>
    </source>
</evidence>
<gene>
    <name evidence="2" type="ORF">CTLFYP3_02176</name>
</gene>
<keyword evidence="1" id="KW-1133">Transmembrane helix</keyword>
<dbReference type="RefSeq" id="WP_156626626.1">
    <property type="nucleotide sequence ID" value="NZ_CACRTO010000020.1"/>
</dbReference>
<proteinExistence type="predicted"/>
<protein>
    <submittedName>
        <fullName evidence="2">Uncharacterized protein</fullName>
    </submittedName>
</protein>
<accession>A0A6N3EC83</accession>
<keyword evidence="1" id="KW-0812">Transmembrane</keyword>
<feature type="transmembrane region" description="Helical" evidence="1">
    <location>
        <begin position="89"/>
        <end position="108"/>
    </location>
</feature>
<dbReference type="AlphaFoldDB" id="A0A6N3EC83"/>
<name>A0A6N3EC83_9CLOT</name>
<dbReference type="EMBL" id="CACRTO010000020">
    <property type="protein sequence ID" value="VYU36311.1"/>
    <property type="molecule type" value="Genomic_DNA"/>
</dbReference>
<reference evidence="2" key="1">
    <citation type="submission" date="2019-11" db="EMBL/GenBank/DDBJ databases">
        <authorList>
            <person name="Feng L."/>
        </authorList>
    </citation>
    <scope>NUCLEOTIDE SEQUENCE</scope>
    <source>
        <strain evidence="2">CTertiumLFYP3</strain>
    </source>
</reference>
<keyword evidence="1" id="KW-0472">Membrane</keyword>